<dbReference type="EMBL" id="CM020618">
    <property type="protein sequence ID" value="KAK1859518.1"/>
    <property type="molecule type" value="Genomic_DNA"/>
</dbReference>
<name>A0ACC3BPJ0_PYRYE</name>
<reference evidence="1" key="1">
    <citation type="submission" date="2019-11" db="EMBL/GenBank/DDBJ databases">
        <title>Nori genome reveals adaptations in red seaweeds to the harsh intertidal environment.</title>
        <authorList>
            <person name="Wang D."/>
            <person name="Mao Y."/>
        </authorList>
    </citation>
    <scope>NUCLEOTIDE SEQUENCE</scope>
    <source>
        <tissue evidence="1">Gametophyte</tissue>
    </source>
</reference>
<protein>
    <submittedName>
        <fullName evidence="1">Uncharacterized protein</fullName>
    </submittedName>
</protein>
<accession>A0ACC3BPJ0</accession>
<keyword evidence="2" id="KW-1185">Reference proteome</keyword>
<sequence>MGPKLAVAAAAAAVALATAATGAPIDTPVEAPHAVRTFYGANVQDKWTRVGGPDSCPAMMEFTTYDGTEMPTKVSVGHTTILHDDRRCDGNEGDVLPFVSSELLSQPGSVPPAVAELLNGPAQSEGMARAFEQATAIQEVGEVFFIGVDQGALYCGETTFPEGTIYIFARPFLPLVAAGVNLQVGYKYLLLTPGPSSPGCVYAAVSDTNVKIEDVDIGVEAAAPSEEPEESGEPEETAAPVEDPIGGGGEASPPPTPAPSVEEPACFPADATVTTADGTSVRMDALAVGDEVRTSPTTTGRVYFFSHSDRAGVHSFVRLTTAAGAAITLSPGHYLPLVRHGEAAALTAASAVAVGDELTLASGDRSPVVAVAAVERTGLYAPHAVGGAGVVVDGVWASELTTAVAPAVATPALRAVRAVADVASRLGVADVASRLGVAGLRLPSAAGGWARFAPRGGQVVEL</sequence>
<comment type="caution">
    <text evidence="1">The sequence shown here is derived from an EMBL/GenBank/DDBJ whole genome shotgun (WGS) entry which is preliminary data.</text>
</comment>
<dbReference type="Proteomes" id="UP000798662">
    <property type="component" value="Chromosome 1"/>
</dbReference>
<organism evidence="1 2">
    <name type="scientific">Pyropia yezoensis</name>
    <name type="common">Susabi-nori</name>
    <name type="synonym">Porphyra yezoensis</name>
    <dbReference type="NCBI Taxonomy" id="2788"/>
    <lineage>
        <taxon>Eukaryota</taxon>
        <taxon>Rhodophyta</taxon>
        <taxon>Bangiophyceae</taxon>
        <taxon>Bangiales</taxon>
        <taxon>Bangiaceae</taxon>
        <taxon>Pyropia</taxon>
    </lineage>
</organism>
<evidence type="ECO:0000313" key="2">
    <source>
        <dbReference type="Proteomes" id="UP000798662"/>
    </source>
</evidence>
<proteinExistence type="predicted"/>
<evidence type="ECO:0000313" key="1">
    <source>
        <dbReference type="EMBL" id="KAK1859518.1"/>
    </source>
</evidence>
<gene>
    <name evidence="1" type="ORF">I4F81_002113</name>
</gene>